<dbReference type="InterPro" id="IPR045800">
    <property type="entry name" value="HMBD"/>
</dbReference>
<feature type="domain" description="CusB-like barrel-sandwich hybrid" evidence="6">
    <location>
        <begin position="126"/>
        <end position="240"/>
    </location>
</feature>
<dbReference type="SUPFAM" id="SSF111369">
    <property type="entry name" value="HlyD-like secretion proteins"/>
    <property type="match status" value="1"/>
</dbReference>
<dbReference type="GO" id="GO:0046914">
    <property type="term" value="F:transition metal ion binding"/>
    <property type="evidence" value="ECO:0007669"/>
    <property type="project" value="TreeGrafter"/>
</dbReference>
<dbReference type="PANTHER" id="PTHR30097">
    <property type="entry name" value="CATION EFFLUX SYSTEM PROTEIN CUSB"/>
    <property type="match status" value="1"/>
</dbReference>
<dbReference type="FunFam" id="2.40.30.170:FF:000010">
    <property type="entry name" value="Efflux RND transporter periplasmic adaptor subunit"/>
    <property type="match status" value="1"/>
</dbReference>
<dbReference type="OrthoDB" id="9806939at2"/>
<dbReference type="InterPro" id="IPR021782">
    <property type="entry name" value="DUF3347"/>
</dbReference>
<dbReference type="InterPro" id="IPR006143">
    <property type="entry name" value="RND_pump_MFP"/>
</dbReference>
<feature type="domain" description="CzcB-like C-terminal circularly permuted SH3-like" evidence="8">
    <location>
        <begin position="332"/>
        <end position="394"/>
    </location>
</feature>
<protein>
    <submittedName>
        <fullName evidence="9">Membrane fusion protein, Cu(I)/Ag(I) efflux system</fullName>
    </submittedName>
</protein>
<evidence type="ECO:0000259" key="6">
    <source>
        <dbReference type="Pfam" id="PF25919"/>
    </source>
</evidence>
<feature type="domain" description="CusB-like three alpha-helical bundle" evidence="5">
    <location>
        <begin position="158"/>
        <end position="204"/>
    </location>
</feature>
<evidence type="ECO:0000259" key="7">
    <source>
        <dbReference type="Pfam" id="PF25954"/>
    </source>
</evidence>
<proteinExistence type="inferred from homology"/>
<dbReference type="PANTHER" id="PTHR30097:SF15">
    <property type="entry name" value="CATION EFFLUX SYSTEM PROTEIN CUSB"/>
    <property type="match status" value="1"/>
</dbReference>
<dbReference type="InterPro" id="IPR058649">
    <property type="entry name" value="CzcB_C"/>
</dbReference>
<feature type="domain" description="Heavy metal binding" evidence="4">
    <location>
        <begin position="44"/>
        <end position="70"/>
    </location>
</feature>
<evidence type="ECO:0000259" key="3">
    <source>
        <dbReference type="Pfam" id="PF11827"/>
    </source>
</evidence>
<dbReference type="GO" id="GO:0060003">
    <property type="term" value="P:copper ion export"/>
    <property type="evidence" value="ECO:0007669"/>
    <property type="project" value="TreeGrafter"/>
</dbReference>
<dbReference type="Pfam" id="PF25975">
    <property type="entry name" value="CzcB_C"/>
    <property type="match status" value="1"/>
</dbReference>
<dbReference type="EMBL" id="FZNX01000004">
    <property type="protein sequence ID" value="SNR68855.1"/>
    <property type="molecule type" value="Genomic_DNA"/>
</dbReference>
<feature type="domain" description="DUF3347" evidence="3">
    <location>
        <begin position="455"/>
        <end position="546"/>
    </location>
</feature>
<gene>
    <name evidence="9" type="ORF">SAMN04488111_2477</name>
</gene>
<dbReference type="InterPro" id="IPR058791">
    <property type="entry name" value="3HB_CusB"/>
</dbReference>
<dbReference type="Gene3D" id="6.10.140.730">
    <property type="match status" value="1"/>
</dbReference>
<dbReference type="GO" id="GO:0015679">
    <property type="term" value="P:plasma membrane copper ion transport"/>
    <property type="evidence" value="ECO:0007669"/>
    <property type="project" value="TreeGrafter"/>
</dbReference>
<organism evidence="9 10">
    <name type="scientific">Lutibacter flavus</name>
    <dbReference type="NCBI Taxonomy" id="691689"/>
    <lineage>
        <taxon>Bacteria</taxon>
        <taxon>Pseudomonadati</taxon>
        <taxon>Bacteroidota</taxon>
        <taxon>Flavobacteriia</taxon>
        <taxon>Flavobacteriales</taxon>
        <taxon>Flavobacteriaceae</taxon>
        <taxon>Lutibacter</taxon>
    </lineage>
</organism>
<accession>A0A238YC90</accession>
<name>A0A238YC90_9FLAO</name>
<dbReference type="Proteomes" id="UP000198412">
    <property type="component" value="Unassembled WGS sequence"/>
</dbReference>
<dbReference type="Pfam" id="PF25869">
    <property type="entry name" value="3HB_CusB"/>
    <property type="match status" value="1"/>
</dbReference>
<reference evidence="10" key="1">
    <citation type="submission" date="2017-06" db="EMBL/GenBank/DDBJ databases">
        <authorList>
            <person name="Varghese N."/>
            <person name="Submissions S."/>
        </authorList>
    </citation>
    <scope>NUCLEOTIDE SEQUENCE [LARGE SCALE GENOMIC DNA]</scope>
    <source>
        <strain evidence="10">DSM 27993</strain>
    </source>
</reference>
<evidence type="ECO:0000259" key="8">
    <source>
        <dbReference type="Pfam" id="PF25975"/>
    </source>
</evidence>
<evidence type="ECO:0000256" key="1">
    <source>
        <dbReference type="ARBA" id="ARBA00009477"/>
    </source>
</evidence>
<dbReference type="GO" id="GO:0016020">
    <property type="term" value="C:membrane"/>
    <property type="evidence" value="ECO:0007669"/>
    <property type="project" value="InterPro"/>
</dbReference>
<dbReference type="Pfam" id="PF25919">
    <property type="entry name" value="BSH_CusB"/>
    <property type="match status" value="1"/>
</dbReference>
<dbReference type="InterPro" id="IPR058792">
    <property type="entry name" value="Beta-barrel_RND_2"/>
</dbReference>
<dbReference type="GO" id="GO:0030288">
    <property type="term" value="C:outer membrane-bounded periplasmic space"/>
    <property type="evidence" value="ECO:0007669"/>
    <property type="project" value="TreeGrafter"/>
</dbReference>
<dbReference type="Pfam" id="PF19335">
    <property type="entry name" value="HMBD"/>
    <property type="match status" value="1"/>
</dbReference>
<dbReference type="RefSeq" id="WP_089378762.1">
    <property type="nucleotide sequence ID" value="NZ_FZNX01000004.1"/>
</dbReference>
<dbReference type="NCBIfam" id="TIGR01730">
    <property type="entry name" value="RND_mfp"/>
    <property type="match status" value="1"/>
</dbReference>
<keyword evidence="10" id="KW-1185">Reference proteome</keyword>
<feature type="domain" description="CusB-like beta-barrel" evidence="7">
    <location>
        <begin position="245"/>
        <end position="321"/>
    </location>
</feature>
<dbReference type="Pfam" id="PF25954">
    <property type="entry name" value="Beta-barrel_RND_2"/>
    <property type="match status" value="1"/>
</dbReference>
<evidence type="ECO:0000259" key="5">
    <source>
        <dbReference type="Pfam" id="PF25869"/>
    </source>
</evidence>
<dbReference type="AlphaFoldDB" id="A0A238YC90"/>
<evidence type="ECO:0000259" key="4">
    <source>
        <dbReference type="Pfam" id="PF19335"/>
    </source>
</evidence>
<dbReference type="Pfam" id="PF11827">
    <property type="entry name" value="DUF3347"/>
    <property type="match status" value="1"/>
</dbReference>
<dbReference type="GO" id="GO:0022857">
    <property type="term" value="F:transmembrane transporter activity"/>
    <property type="evidence" value="ECO:0007669"/>
    <property type="project" value="InterPro"/>
</dbReference>
<evidence type="ECO:0000313" key="10">
    <source>
        <dbReference type="Proteomes" id="UP000198412"/>
    </source>
</evidence>
<evidence type="ECO:0000256" key="2">
    <source>
        <dbReference type="ARBA" id="ARBA00022448"/>
    </source>
</evidence>
<sequence length="591" mass="65544">MKKYIIYIGILAVGLLLGSFLFGSSSTTDDAHNHETEETENQMWTCSMHPQIMQPEPGDCPICGMDLIPAETSADGLEANEFKMSQNALALANIETTIISNTTNSAGSLTLSGKINENEKTNAIQTAHFGGRIEKLFVNTTGEKVNQGQQLALIYSPELVTAQKELLTAIESKTKDLTLYKAVRNKLKLWKLSESQINKIEESKAIITNFPVYANVSGIVTKKMVEEGNYVKEGQSLLMISNLTTVWADFDAYEKQLSTIKKGDDITITTNTNPNKELKAKISFIDPVLNTSTRTVVVRAELNNRNGELKPGMFVKGVLASSNVKSNKKTIISVPKSSVLWTGKRSVVYVKKQGDEPIFELREVTLGNEIGEHYEILNGLSENEEIVTNGTFTVDAAAQLQGKKSMMSPEGGRVVTGHENHIGMQDTGNDQNEETEVVNRIKVDSKFQDQLSNLFTSYLAIKDALVNDNTKLTQTSAITFIDNLEKMDMKLLKDSKSHNVWMPILEVLKSSSNKISNTTEIKIQREYFVSLSNNIIKSIETFGVNRKVLKQFCPMANNDKGAFWLSLDEEIKNPYFGQAMLKCGSTEATIK</sequence>
<dbReference type="Gene3D" id="2.40.30.170">
    <property type="match status" value="1"/>
</dbReference>
<dbReference type="Gene3D" id="2.40.420.20">
    <property type="match status" value="1"/>
</dbReference>
<keyword evidence="2" id="KW-0813">Transport</keyword>
<dbReference type="InterPro" id="IPR058790">
    <property type="entry name" value="BSH_CusB"/>
</dbReference>
<evidence type="ECO:0000313" key="9">
    <source>
        <dbReference type="EMBL" id="SNR68855.1"/>
    </source>
</evidence>
<dbReference type="InterPro" id="IPR051909">
    <property type="entry name" value="MFP_Cation_Efflux"/>
</dbReference>
<comment type="similarity">
    <text evidence="1">Belongs to the membrane fusion protein (MFP) (TC 8.A.1) family.</text>
</comment>